<dbReference type="InterPro" id="IPR052743">
    <property type="entry name" value="Glutaminase_GtaA"/>
</dbReference>
<evidence type="ECO:0000259" key="2">
    <source>
        <dbReference type="Pfam" id="PF16334"/>
    </source>
</evidence>
<dbReference type="AlphaFoldDB" id="I2GP12"/>
<keyword evidence="1" id="KW-0175">Coiled coil</keyword>
<name>I2GP12_9BACT</name>
<dbReference type="STRING" id="1185876.BN8_04914"/>
<feature type="domain" description="DUF4964" evidence="2">
    <location>
        <begin position="11"/>
        <end position="77"/>
    </location>
</feature>
<dbReference type="InterPro" id="IPR033433">
    <property type="entry name" value="GtaA_N"/>
</dbReference>
<dbReference type="Pfam" id="PF16335">
    <property type="entry name" value="GtaA_6_Hairpin"/>
    <property type="match status" value="1"/>
</dbReference>
<accession>I2GP12</accession>
<dbReference type="PANTHER" id="PTHR31987">
    <property type="entry name" value="GLUTAMINASE A-RELATED"/>
    <property type="match status" value="1"/>
</dbReference>
<gene>
    <name evidence="5" type="ORF">BN8_04914</name>
</gene>
<comment type="caution">
    <text evidence="5">The sequence shown here is derived from an EMBL/GenBank/DDBJ whole genome shotgun (WGS) entry which is preliminary data.</text>
</comment>
<evidence type="ECO:0000313" key="5">
    <source>
        <dbReference type="EMBL" id="CCH55640.1"/>
    </source>
</evidence>
<dbReference type="RefSeq" id="WP_009284206.1">
    <property type="nucleotide sequence ID" value="NZ_CAIT01000009.1"/>
</dbReference>
<evidence type="ECO:0000259" key="4">
    <source>
        <dbReference type="Pfam" id="PF17168"/>
    </source>
</evidence>
<feature type="coiled-coil region" evidence="1">
    <location>
        <begin position="437"/>
        <end position="464"/>
    </location>
</feature>
<keyword evidence="6" id="KW-1185">Reference proteome</keyword>
<evidence type="ECO:0000256" key="1">
    <source>
        <dbReference type="SAM" id="Coils"/>
    </source>
</evidence>
<dbReference type="Proteomes" id="UP000009309">
    <property type="component" value="Unassembled WGS sequence"/>
</dbReference>
<evidence type="ECO:0000313" key="6">
    <source>
        <dbReference type="Proteomes" id="UP000009309"/>
    </source>
</evidence>
<organism evidence="5 6">
    <name type="scientific">Fibrisoma limi BUZ 3</name>
    <dbReference type="NCBI Taxonomy" id="1185876"/>
    <lineage>
        <taxon>Bacteria</taxon>
        <taxon>Pseudomonadati</taxon>
        <taxon>Bacteroidota</taxon>
        <taxon>Cytophagia</taxon>
        <taxon>Cytophagales</taxon>
        <taxon>Spirosomataceae</taxon>
        <taxon>Fibrisoma</taxon>
    </lineage>
</organism>
<proteinExistence type="predicted"/>
<protein>
    <submittedName>
        <fullName evidence="5">Glutaminase A</fullName>
    </submittedName>
</protein>
<dbReference type="OrthoDB" id="175993at2"/>
<reference evidence="5 6" key="1">
    <citation type="journal article" date="2012" name="J. Bacteriol.">
        <title>Genome Sequence of the Filamentous Bacterium Fibrisoma limi BUZ 3T.</title>
        <authorList>
            <person name="Filippini M."/>
            <person name="Qi W."/>
            <person name="Jaenicke S."/>
            <person name="Goesmann A."/>
            <person name="Smits T.H."/>
            <person name="Bagheri H.C."/>
        </authorList>
    </citation>
    <scope>NUCLEOTIDE SEQUENCE [LARGE SCALE GENOMIC DNA]</scope>
    <source>
        <strain evidence="6">BUZ 3T</strain>
    </source>
</reference>
<dbReference type="Gene3D" id="2.60.120.260">
    <property type="entry name" value="Galactose-binding domain-like"/>
    <property type="match status" value="1"/>
</dbReference>
<dbReference type="InterPro" id="IPR032515">
    <property type="entry name" value="DUF4964"/>
</dbReference>
<feature type="domain" description="Glutaminase A N-terminal" evidence="4">
    <location>
        <begin position="234"/>
        <end position="468"/>
    </location>
</feature>
<feature type="domain" description="Glutaminase A central" evidence="3">
    <location>
        <begin position="474"/>
        <end position="810"/>
    </location>
</feature>
<dbReference type="EMBL" id="CAIT01000009">
    <property type="protein sequence ID" value="CCH55640.1"/>
    <property type="molecule type" value="Genomic_DNA"/>
</dbReference>
<dbReference type="Pfam" id="PF16334">
    <property type="entry name" value="DUF4964"/>
    <property type="match status" value="1"/>
</dbReference>
<dbReference type="Pfam" id="PF17168">
    <property type="entry name" value="DUF5127"/>
    <property type="match status" value="1"/>
</dbReference>
<dbReference type="eggNOG" id="COG3250">
    <property type="taxonomic scope" value="Bacteria"/>
</dbReference>
<evidence type="ECO:0000259" key="3">
    <source>
        <dbReference type="Pfam" id="PF16335"/>
    </source>
</evidence>
<dbReference type="PANTHER" id="PTHR31987:SF1">
    <property type="entry name" value="GLUTAMINASE A"/>
    <property type="match status" value="1"/>
</dbReference>
<dbReference type="InterPro" id="IPR032514">
    <property type="entry name" value="GtaA_central"/>
</dbReference>
<sequence length="818" mass="92035">MLTPDGRAVSTVALNPPATPLITIDPYTSIWSFGDQLSTDTTRHWTGRPHQLNGLIRVDGCVYRFMGNPSFAGETIIPSAQRNPYEARYETTQQPNDTWVQPDFDDSRWTTGQGVFGSRDKDLTRWDTSDIYVRRTVTLHNVPEGRLLVNAIQHDTYELYINGVPVAEVGGAAPTYRVTPTNLKASEVLRKGQNLIAFHSRQQSGPGFVDVGLMEERLFNYPTARQTSHRITATQSIYTFVVEGVELTVTFTAPLLMDNLDVLSRPVQYVTYRVQATDGTHHDVQLYTDVSAEVAVNSPDQLVTWRRGRAGKLDFMRVGTVEQNVLGRKGDDVRIDWGYLYVASPAEAKTSRRIGSLASALNQFERDGRVTDLHEQMPRLVSDTLPVLATSMDLGLISSRSVERHLLVGYDDVKSIEYFGQPLNAWWRRYSQPDTETATMEQALQDAEADYTRLRVQCDAFDQRLYNDALKAGGAAYADLCVLGYRQAIAAHKLVAGPDGTPLFFSKENFSNGSIGTVDVTYPSAPLFLLYNPVLLKGMMEPIFYYSESGRWTKPFAAHDVGTYPIANGQTYGEDMPVEECGNMLILTAAIAAVEGNANYARKHWTVLSNWVDYLTRDGFDPANQLCTDDFAGHIARNANLSAKAILGIACYGYLAGRLGDSWREAEYMELARVLARKWMKLADDGDHYSLTFEKPGTWSQKYNLVWDKLLGLRIFPGEVIEKEIAYYLTKQQRFGLSLDSRRTYTKSDWIVWTATMTDNPAEFRALIEPIIRFVNEGPDRIPLGDWHETTDGRQIDFRARSVVGGYFIKMLAERLKK</sequence>